<feature type="region of interest" description="Disordered" evidence="1">
    <location>
        <begin position="1"/>
        <end position="22"/>
    </location>
</feature>
<evidence type="ECO:0000313" key="3">
    <source>
        <dbReference type="Proteomes" id="UP001166293"/>
    </source>
</evidence>
<feature type="compositionally biased region" description="Basic and acidic residues" evidence="1">
    <location>
        <begin position="41"/>
        <end position="50"/>
    </location>
</feature>
<organism evidence="2 3">
    <name type="scientific">Thalassococcus arenae</name>
    <dbReference type="NCBI Taxonomy" id="2851652"/>
    <lineage>
        <taxon>Bacteria</taxon>
        <taxon>Pseudomonadati</taxon>
        <taxon>Pseudomonadota</taxon>
        <taxon>Alphaproteobacteria</taxon>
        <taxon>Rhodobacterales</taxon>
        <taxon>Roseobacteraceae</taxon>
        <taxon>Thalassococcus</taxon>
    </lineage>
</organism>
<dbReference type="RefSeq" id="WP_217778845.1">
    <property type="nucleotide sequence ID" value="NZ_JAHRWL010000002.1"/>
</dbReference>
<accession>A0ABS6N9A2</accession>
<dbReference type="EMBL" id="JAHRWL010000002">
    <property type="protein sequence ID" value="MBV2360593.1"/>
    <property type="molecule type" value="Genomic_DNA"/>
</dbReference>
<dbReference type="Proteomes" id="UP001166293">
    <property type="component" value="Unassembled WGS sequence"/>
</dbReference>
<name>A0ABS6N9A2_9RHOB</name>
<proteinExistence type="predicted"/>
<keyword evidence="3" id="KW-1185">Reference proteome</keyword>
<feature type="region of interest" description="Disordered" evidence="1">
    <location>
        <begin position="41"/>
        <end position="70"/>
    </location>
</feature>
<sequence length="70" mass="8256">MSAKALQDLDHARKRPRRRSRAWAALSRAFRARHDRRRIEQLRRDPHLARDVGLTPRPDPAPIRTEGPSW</sequence>
<comment type="caution">
    <text evidence="2">The sequence shown here is derived from an EMBL/GenBank/DDBJ whole genome shotgun (WGS) entry which is preliminary data.</text>
</comment>
<evidence type="ECO:0000313" key="2">
    <source>
        <dbReference type="EMBL" id="MBV2360593.1"/>
    </source>
</evidence>
<evidence type="ECO:0000256" key="1">
    <source>
        <dbReference type="SAM" id="MobiDB-lite"/>
    </source>
</evidence>
<evidence type="ECO:0008006" key="4">
    <source>
        <dbReference type="Google" id="ProtNLM"/>
    </source>
</evidence>
<gene>
    <name evidence="2" type="ORF">KUH32_12470</name>
</gene>
<reference evidence="2" key="1">
    <citation type="submission" date="2021-06" db="EMBL/GenBank/DDBJ databases">
        <title>Thalassococcus sp. CAU 1522 isolated from sea sand, Republic of Korea.</title>
        <authorList>
            <person name="Kim W."/>
        </authorList>
    </citation>
    <scope>NUCLEOTIDE SEQUENCE</scope>
    <source>
        <strain evidence="2">CAU 1522</strain>
    </source>
</reference>
<protein>
    <recommendedName>
        <fullName evidence="4">DUF1127 domain-containing protein</fullName>
    </recommendedName>
</protein>
<feature type="compositionally biased region" description="Basic residues" evidence="1">
    <location>
        <begin position="12"/>
        <end position="21"/>
    </location>
</feature>